<feature type="compositionally biased region" description="Basic and acidic residues" evidence="1">
    <location>
        <begin position="39"/>
        <end position="49"/>
    </location>
</feature>
<reference evidence="3 4" key="2">
    <citation type="journal article" date="2012" name="Proc. Natl. Acad. Sci. U.S.A.">
        <title>Gain and loss of multiple functionally related, horizontally transferred genes in the reduced genomes of two microsporidian parasites.</title>
        <authorList>
            <person name="Pombert J.-F."/>
            <person name="Selman M."/>
            <person name="Burki F."/>
            <person name="Bardell F.T."/>
            <person name="Farinelli L."/>
            <person name="Solter L.F."/>
            <person name="Whitman D.W."/>
            <person name="Weiss L.M."/>
            <person name="Corradi N."/>
            <person name="Keeling P.J."/>
        </authorList>
    </citation>
    <scope>NUCLEOTIDE SEQUENCE [LARGE SCALE GENOMIC DNA]</scope>
    <source>
        <strain evidence="3 4">ATCC 50506</strain>
    </source>
</reference>
<proteinExistence type="predicted"/>
<dbReference type="KEGG" id="ein:Eint_091740"/>
<keyword evidence="2" id="KW-1133">Transmembrane helix</keyword>
<dbReference type="HOGENOM" id="CLU_665686_0_0_1"/>
<dbReference type="AlphaFoldDB" id="E0S946"/>
<name>E0S946_ENCIT</name>
<evidence type="ECO:0000313" key="3">
    <source>
        <dbReference type="EMBL" id="ADM12302.1"/>
    </source>
</evidence>
<feature type="transmembrane region" description="Helical" evidence="2">
    <location>
        <begin position="308"/>
        <end position="328"/>
    </location>
</feature>
<dbReference type="Proteomes" id="UP000002313">
    <property type="component" value="Chromosome IX"/>
</dbReference>
<dbReference type="RefSeq" id="XP_003073662.1">
    <property type="nucleotide sequence ID" value="XM_003073616.1"/>
</dbReference>
<dbReference type="GeneID" id="9698494"/>
<accession>E0S946</accession>
<keyword evidence="4" id="KW-1185">Reference proteome</keyword>
<organism evidence="3 4">
    <name type="scientific">Encephalitozoon intestinalis (strain ATCC 50506)</name>
    <name type="common">Microsporidian parasite</name>
    <name type="synonym">Septata intestinalis</name>
    <dbReference type="NCBI Taxonomy" id="876142"/>
    <lineage>
        <taxon>Eukaryota</taxon>
        <taxon>Fungi</taxon>
        <taxon>Fungi incertae sedis</taxon>
        <taxon>Microsporidia</taxon>
        <taxon>Unikaryonidae</taxon>
        <taxon>Encephalitozoon</taxon>
    </lineage>
</organism>
<evidence type="ECO:0000256" key="1">
    <source>
        <dbReference type="SAM" id="MobiDB-lite"/>
    </source>
</evidence>
<dbReference type="OrthoDB" id="2195960at2759"/>
<dbReference type="VEuPathDB" id="MicrosporidiaDB:Eint_091740"/>
<feature type="region of interest" description="Disordered" evidence="1">
    <location>
        <begin position="1"/>
        <end position="49"/>
    </location>
</feature>
<gene>
    <name evidence="3" type="ORF">Eint_091740</name>
</gene>
<keyword evidence="2" id="KW-0472">Membrane</keyword>
<reference evidence="3 4" key="1">
    <citation type="journal article" date="2010" name="Nat. Commun.">
        <title>The complete sequence of the smallest known nuclear genome from the microsporidian Encephalitozoon intestinalis.</title>
        <authorList>
            <person name="Corradi N."/>
            <person name="Pombert J.-F."/>
            <person name="Farinelli L."/>
            <person name="Didier E.S."/>
            <person name="Keeling P.J."/>
        </authorList>
    </citation>
    <scope>NUCLEOTIDE SEQUENCE [LARGE SCALE GENOMIC DNA]</scope>
    <source>
        <strain evidence="3 4">ATCC 50506</strain>
    </source>
</reference>
<sequence>MSWDEYDEASLSSSARSSEDIEGASNKDSSEDNSGCKDLVPDNKDTKNKTEDDCSKLYITALGEEFFYLLIFDGSNLTLIKRVKKKISSQVFAKDLYIISDKKLYGFHDVVSSPDSLDEVLKPERKRKKVNGSLLNDESHEEYTYRPFRKDRRIIFKREEGKSDIANNWEGFFITRGLVHKIVYEDGGYTFVYNSKKYSYEKEIGRIAHNNEMLVYYLKGKDSKLYFQEVHEKIYSIPKITTMSCEGQWTVVGTADGYIYLFNKCVLSGRKKVYNVPITGVGFMNESVYFSSFDGFVGVHRMSGRYNILHMTLPIAIFIFAILIGLILKPVEFPFTSK</sequence>
<protein>
    <submittedName>
        <fullName evidence="3">Uncharacterized protein</fullName>
    </submittedName>
</protein>
<dbReference type="EMBL" id="CP001950">
    <property type="protein sequence ID" value="ADM12302.1"/>
    <property type="molecule type" value="Genomic_DNA"/>
</dbReference>
<evidence type="ECO:0000313" key="4">
    <source>
        <dbReference type="Proteomes" id="UP000002313"/>
    </source>
</evidence>
<keyword evidence="2" id="KW-0812">Transmembrane</keyword>
<evidence type="ECO:0000256" key="2">
    <source>
        <dbReference type="SAM" id="Phobius"/>
    </source>
</evidence>